<sequence>MVHLAAKNNITVISKNYRSKLYALLPGVFHLHSFVKSFQPDIIHSHLYSGELLVCLYKMLFRNPITCVSSVQSLRRQLRKRNILTKNIVDALVRKYYRKIIACSEAVKHELITNGYGQHMIEVIYNGIDFSKFIPPKREPVLPEKPVIGFIGRLATYKGTDIFIKAIPPVIKEYPSSIFWIIGDGTEKEHLIRMVQDLGIINHVQFWGFQTNTAQFLSQFSLLAVPSLTEPLGIVALEGLAMSLPVIASNIEGLKEIIQHDETGYLVEPGSSNELAKRIIEVLHNYPSACKVAAKGNAYCKMHFNIQSLSEKQLKLYQSL</sequence>
<dbReference type="AlphaFoldDB" id="A0A1F5V9L0"/>
<dbReference type="STRING" id="1817863.A2Y62_16855"/>
<dbReference type="CDD" id="cd03801">
    <property type="entry name" value="GT4_PimA-like"/>
    <property type="match status" value="1"/>
</dbReference>
<dbReference type="InterPro" id="IPR028098">
    <property type="entry name" value="Glyco_trans_4-like_N"/>
</dbReference>
<gene>
    <name evidence="3" type="ORF">A2Y62_16855</name>
</gene>
<dbReference type="GO" id="GO:0016758">
    <property type="term" value="F:hexosyltransferase activity"/>
    <property type="evidence" value="ECO:0007669"/>
    <property type="project" value="TreeGrafter"/>
</dbReference>
<dbReference type="SUPFAM" id="SSF53756">
    <property type="entry name" value="UDP-Glycosyltransferase/glycogen phosphorylase"/>
    <property type="match status" value="1"/>
</dbReference>
<dbReference type="InterPro" id="IPR050194">
    <property type="entry name" value="Glycosyltransferase_grp1"/>
</dbReference>
<evidence type="ECO:0000259" key="2">
    <source>
        <dbReference type="Pfam" id="PF13439"/>
    </source>
</evidence>
<evidence type="ECO:0000259" key="1">
    <source>
        <dbReference type="Pfam" id="PF00534"/>
    </source>
</evidence>
<dbReference type="Pfam" id="PF13439">
    <property type="entry name" value="Glyco_transf_4"/>
    <property type="match status" value="1"/>
</dbReference>
<dbReference type="EMBL" id="MFGW01000199">
    <property type="protein sequence ID" value="OGF60109.1"/>
    <property type="molecule type" value="Genomic_DNA"/>
</dbReference>
<evidence type="ECO:0000313" key="4">
    <source>
        <dbReference type="Proteomes" id="UP000178943"/>
    </source>
</evidence>
<feature type="domain" description="Glycosyl transferase family 1" evidence="1">
    <location>
        <begin position="143"/>
        <end position="291"/>
    </location>
</feature>
<dbReference type="PANTHER" id="PTHR45947:SF3">
    <property type="entry name" value="SULFOQUINOVOSYL TRANSFERASE SQD2"/>
    <property type="match status" value="1"/>
</dbReference>
<feature type="domain" description="Glycosyltransferase subfamily 4-like N-terminal" evidence="2">
    <location>
        <begin position="19"/>
        <end position="131"/>
    </location>
</feature>
<evidence type="ECO:0000313" key="3">
    <source>
        <dbReference type="EMBL" id="OGF60109.1"/>
    </source>
</evidence>
<dbReference type="Pfam" id="PF00534">
    <property type="entry name" value="Glycos_transf_1"/>
    <property type="match status" value="1"/>
</dbReference>
<name>A0A1F5V9L0_9BACT</name>
<protein>
    <recommendedName>
        <fullName evidence="5">Glycosyltransferase subfamily 4-like N-terminal domain-containing protein</fullName>
    </recommendedName>
</protein>
<dbReference type="PANTHER" id="PTHR45947">
    <property type="entry name" value="SULFOQUINOVOSYL TRANSFERASE SQD2"/>
    <property type="match status" value="1"/>
</dbReference>
<proteinExistence type="predicted"/>
<dbReference type="Proteomes" id="UP000178943">
    <property type="component" value="Unassembled WGS sequence"/>
</dbReference>
<evidence type="ECO:0008006" key="5">
    <source>
        <dbReference type="Google" id="ProtNLM"/>
    </source>
</evidence>
<comment type="caution">
    <text evidence="3">The sequence shown here is derived from an EMBL/GenBank/DDBJ whole genome shotgun (WGS) entry which is preliminary data.</text>
</comment>
<accession>A0A1F5V9L0</accession>
<reference evidence="3 4" key="1">
    <citation type="journal article" date="2016" name="Nat. Commun.">
        <title>Thousands of microbial genomes shed light on interconnected biogeochemical processes in an aquifer system.</title>
        <authorList>
            <person name="Anantharaman K."/>
            <person name="Brown C.T."/>
            <person name="Hug L.A."/>
            <person name="Sharon I."/>
            <person name="Castelle C.J."/>
            <person name="Probst A.J."/>
            <person name="Thomas B.C."/>
            <person name="Singh A."/>
            <person name="Wilkins M.J."/>
            <person name="Karaoz U."/>
            <person name="Brodie E.L."/>
            <person name="Williams K.H."/>
            <person name="Hubbard S.S."/>
            <person name="Banfield J.F."/>
        </authorList>
    </citation>
    <scope>NUCLEOTIDE SEQUENCE [LARGE SCALE GENOMIC DNA]</scope>
</reference>
<dbReference type="Gene3D" id="3.40.50.2000">
    <property type="entry name" value="Glycogen Phosphorylase B"/>
    <property type="match status" value="2"/>
</dbReference>
<dbReference type="InterPro" id="IPR001296">
    <property type="entry name" value="Glyco_trans_1"/>
</dbReference>
<organism evidence="3 4">
    <name type="scientific">Candidatus Fischerbacteria bacterium RBG_13_37_8</name>
    <dbReference type="NCBI Taxonomy" id="1817863"/>
    <lineage>
        <taxon>Bacteria</taxon>
        <taxon>Candidatus Fischeribacteriota</taxon>
    </lineage>
</organism>